<feature type="transmembrane region" description="Helical" evidence="6">
    <location>
        <begin position="450"/>
        <end position="475"/>
    </location>
</feature>
<gene>
    <name evidence="7" type="ORF">INT44_002148</name>
</gene>
<accession>A0A8H7Q3N2</accession>
<feature type="transmembrane region" description="Helical" evidence="6">
    <location>
        <begin position="487"/>
        <end position="507"/>
    </location>
</feature>
<comment type="subcellular location">
    <subcellularLocation>
        <location evidence="1">Membrane</location>
        <topology evidence="1">Multi-pass membrane protein</topology>
    </subcellularLocation>
</comment>
<proteinExistence type="predicted"/>
<feature type="transmembrane region" description="Helical" evidence="6">
    <location>
        <begin position="390"/>
        <end position="410"/>
    </location>
</feature>
<dbReference type="Gene3D" id="1.20.1740.10">
    <property type="entry name" value="Amino acid/polyamine transporter I"/>
    <property type="match status" value="1"/>
</dbReference>
<evidence type="ECO:0000313" key="7">
    <source>
        <dbReference type="EMBL" id="KAG2185357.1"/>
    </source>
</evidence>
<dbReference type="OrthoDB" id="10054429at2759"/>
<evidence type="ECO:0000256" key="3">
    <source>
        <dbReference type="ARBA" id="ARBA00022692"/>
    </source>
</evidence>
<dbReference type="InterPro" id="IPR002293">
    <property type="entry name" value="AA/rel_permease1"/>
</dbReference>
<feature type="transmembrane region" description="Helical" evidence="6">
    <location>
        <begin position="69"/>
        <end position="95"/>
    </location>
</feature>
<feature type="transmembrane region" description="Helical" evidence="6">
    <location>
        <begin position="27"/>
        <end position="48"/>
    </location>
</feature>
<dbReference type="GO" id="GO:0016020">
    <property type="term" value="C:membrane"/>
    <property type="evidence" value="ECO:0007669"/>
    <property type="project" value="UniProtKB-SubCell"/>
</dbReference>
<feature type="transmembrane region" description="Helical" evidence="6">
    <location>
        <begin position="115"/>
        <end position="135"/>
    </location>
</feature>
<dbReference type="EMBL" id="JAEPRA010000005">
    <property type="protein sequence ID" value="KAG2185357.1"/>
    <property type="molecule type" value="Genomic_DNA"/>
</dbReference>
<keyword evidence="8" id="KW-1185">Reference proteome</keyword>
<dbReference type="AlphaFoldDB" id="A0A8H7Q3N2"/>
<name>A0A8H7Q3N2_9FUNG</name>
<keyword evidence="4 6" id="KW-1133">Transmembrane helix</keyword>
<feature type="transmembrane region" description="Helical" evidence="6">
    <location>
        <begin position="250"/>
        <end position="269"/>
    </location>
</feature>
<evidence type="ECO:0008006" key="9">
    <source>
        <dbReference type="Google" id="ProtNLM"/>
    </source>
</evidence>
<reference evidence="7" key="1">
    <citation type="submission" date="2020-12" db="EMBL/GenBank/DDBJ databases">
        <title>Metabolic potential, ecology and presence of endohyphal bacteria is reflected in genomic diversity of Mucoromycotina.</title>
        <authorList>
            <person name="Muszewska A."/>
            <person name="Okrasinska A."/>
            <person name="Steczkiewicz K."/>
            <person name="Drgas O."/>
            <person name="Orlowska M."/>
            <person name="Perlinska-Lenart U."/>
            <person name="Aleksandrzak-Piekarczyk T."/>
            <person name="Szatraj K."/>
            <person name="Zielenkiewicz U."/>
            <person name="Pilsyk S."/>
            <person name="Malc E."/>
            <person name="Mieczkowski P."/>
            <person name="Kruszewska J.S."/>
            <person name="Biernat P."/>
            <person name="Pawlowska J."/>
        </authorList>
    </citation>
    <scope>NUCLEOTIDE SEQUENCE</scope>
    <source>
        <strain evidence="7">WA0000051536</strain>
    </source>
</reference>
<feature type="transmembrane region" description="Helical" evidence="6">
    <location>
        <begin position="290"/>
        <end position="313"/>
    </location>
</feature>
<keyword evidence="5 6" id="KW-0472">Membrane</keyword>
<feature type="transmembrane region" description="Helical" evidence="6">
    <location>
        <begin position="341"/>
        <end position="369"/>
    </location>
</feature>
<keyword evidence="3 6" id="KW-0812">Transmembrane</keyword>
<dbReference type="Pfam" id="PF13520">
    <property type="entry name" value="AA_permease_2"/>
    <property type="match status" value="1"/>
</dbReference>
<feature type="transmembrane region" description="Helical" evidence="6">
    <location>
        <begin position="180"/>
        <end position="200"/>
    </location>
</feature>
<feature type="transmembrane region" description="Helical" evidence="6">
    <location>
        <begin position="212"/>
        <end position="230"/>
    </location>
</feature>
<evidence type="ECO:0000256" key="2">
    <source>
        <dbReference type="ARBA" id="ARBA00022448"/>
    </source>
</evidence>
<dbReference type="PANTHER" id="PTHR45649:SF26">
    <property type="entry name" value="OS04G0435100 PROTEIN"/>
    <property type="match status" value="1"/>
</dbReference>
<keyword evidence="2" id="KW-0813">Transport</keyword>
<evidence type="ECO:0000256" key="5">
    <source>
        <dbReference type="ARBA" id="ARBA00023136"/>
    </source>
</evidence>
<evidence type="ECO:0000256" key="4">
    <source>
        <dbReference type="ARBA" id="ARBA00022989"/>
    </source>
</evidence>
<dbReference type="PANTHER" id="PTHR45649">
    <property type="entry name" value="AMINO-ACID PERMEASE BAT1"/>
    <property type="match status" value="1"/>
</dbReference>
<evidence type="ECO:0000256" key="6">
    <source>
        <dbReference type="SAM" id="Phobius"/>
    </source>
</evidence>
<comment type="caution">
    <text evidence="7">The sequence shown here is derived from an EMBL/GenBank/DDBJ whole genome shotgun (WGS) entry which is preliminary data.</text>
</comment>
<organism evidence="7 8">
    <name type="scientific">Umbelopsis vinacea</name>
    <dbReference type="NCBI Taxonomy" id="44442"/>
    <lineage>
        <taxon>Eukaryota</taxon>
        <taxon>Fungi</taxon>
        <taxon>Fungi incertae sedis</taxon>
        <taxon>Mucoromycota</taxon>
        <taxon>Mucoromycotina</taxon>
        <taxon>Umbelopsidomycetes</taxon>
        <taxon>Umbelopsidales</taxon>
        <taxon>Umbelopsidaceae</taxon>
        <taxon>Umbelopsis</taxon>
    </lineage>
</organism>
<evidence type="ECO:0000256" key="1">
    <source>
        <dbReference type="ARBA" id="ARBA00004141"/>
    </source>
</evidence>
<feature type="transmembrane region" description="Helical" evidence="6">
    <location>
        <begin position="147"/>
        <end position="168"/>
    </location>
</feature>
<dbReference type="PIRSF" id="PIRSF006060">
    <property type="entry name" value="AA_transporter"/>
    <property type="match status" value="1"/>
</dbReference>
<dbReference type="Proteomes" id="UP000612746">
    <property type="component" value="Unassembled WGS sequence"/>
</dbReference>
<protein>
    <recommendedName>
        <fullName evidence="9">Amino acid transporter</fullName>
    </recommendedName>
</protein>
<feature type="transmembrane region" description="Helical" evidence="6">
    <location>
        <begin position="416"/>
        <end position="438"/>
    </location>
</feature>
<dbReference type="GO" id="GO:0022857">
    <property type="term" value="F:transmembrane transporter activity"/>
    <property type="evidence" value="ECO:0007669"/>
    <property type="project" value="InterPro"/>
</dbReference>
<evidence type="ECO:0000313" key="8">
    <source>
        <dbReference type="Proteomes" id="UP000612746"/>
    </source>
</evidence>
<sequence>MTSKVILSSNYGSIHHETNSQPLPRTVFSTFATFGLAFTNIGILSNLSASFQTGILSGGPVTMISSWNVVAFFMLCIALSLAEICSAYPFNGIYYWAYELVKQGGGPKSGKAAPFVAFVTGWIYCLAMIIAAGSADLSVGECMGMQLLILILLLTYNEPTALAVASMIRMMSDGAVDLSMTTTLILAIAILISHALLNVWNMQLISLLNEVSVWWSCGGLVVICAILAAFTPQHNDVWWVLTDYENYTGFTSVSYVVMLSMVCAAYTLFGCESVAQVAEETEEADSAAPFAMVASIAVSWFVGLIFLFILLLYTQDIQSIEQTQYEMPIAQLFLDAVGSRWTMVLLVILVVSQYFTGCTTITLVSRLIFSLARDHAVPMSERLSHVNDKAIPDNAVWAATGFAIFFISPYPFSDFVFNAVLSATTVTANLTYAIVLLCRLIVPIKVRGRFSLGAFSTVITALGFIWTIFAVIAFILPTRWPITVDNFNYASLGVTGVILFTLLNWWFWAKDHYHGPTAHINLNHVYIPATSVA</sequence>